<protein>
    <recommendedName>
        <fullName evidence="7">DNA-directed RNA polymerase subunit beta'</fullName>
        <shortName evidence="7">RNAP subunit beta'</shortName>
        <ecNumber evidence="7">2.7.7.6</ecNumber>
    </recommendedName>
    <alternativeName>
        <fullName evidence="7">RNA polymerase subunit beta'</fullName>
    </alternativeName>
    <alternativeName>
        <fullName evidence="7">Transcriptase subunit beta'</fullName>
    </alternativeName>
</protein>
<dbReference type="InterPro" id="IPR007066">
    <property type="entry name" value="RNA_pol_Rpb1_3"/>
</dbReference>
<dbReference type="Gene3D" id="1.10.1790.20">
    <property type="match status" value="1"/>
</dbReference>
<comment type="function">
    <text evidence="7 8">DNA-dependent RNA polymerase catalyzes the transcription of DNA into RNA using the four ribonucleoside triphosphates as substrates.</text>
</comment>
<sequence>MSFKKNKKLNSDFQSVTISLASPESILESSYGEVTQPETINYRTYKPEMGGLFCERIFGPVKDWECHCGKYKRIRYKGIICDRCGVEVTEKKVRRERMGHIELVVPVAHIWYFRSLPNKIGYLLGLSTKKLDQVIYYERYVVVQPGVKAEDGINQLDFLTEDEYLDIIDKLPETNQRLDDKDPNKFIAKMGAEALEMLLSRLQLDELSYQLRHAAATDTSQQRKAEALKRLKVVEAFREANGRIENRPEWMVIKMVPVIPPELRPLVPLDGGRFATSDLNDLYRRVIIRNNRLKRLIEIKAPEVILRNEKRMLQEAVDSLFDNSRKVNAVRSEGNRALKSLSDMLKGKQGRFRQNLLGKRVDYSGRSVIVVGPELKLHECGLPKDMAAELFKPFVIRKLIERGIVKTVKSAKKIVDRKDPVIWDILENVLKGHPVLLNRAPTLHRLGIQAFQPKLIEGKAIQLHPLVCTAFNADFDGDQMAVHVPLGQEAVLEASLLMLASHNILNPANGAPITVPSQDMVLGLYYVTKGRKSIPEYPITGEGMMFYGAEEVIIGINEGKVSKHANIKCRVKVRDENGQLVEKVIDTVAGRLLFNQAVPEEVGFINELLTKKKLQQIIAQIFKISGGARTAQFLDEIKELGFQMAFKGGLSIGLSDVMIPEAKQGLVEEAKAEVQSVWDNYLMGLITENERYNQVIDIWTRVNSRLTETLMKQLEADQGGFNSIYMMMHSGARGSREQIRQLGGMRGLMAKPQKNLQGSVGEIIENPILSNFKEGLDVLEYFISTHGARKGLADTALKTADAGYLTRRLHDVAQDVIISEDDCGTLRGLQVSALKDNEDIVEPLSERILGRTTVHDIYDPLLKGEDGKPLLILASGELITEEVAAAIDETSIETVEIRSVLTCESRQGVCAKCYGRNLATGRMVDIGEAVGVIASQSIGEPGTQLTLRTFHVGGTASNIAVDASIKAKFDGLIEFEEMRTVESEDAEGNPQTVVMGRSGEVRIVNPDDRNVVLISNNVPYGAFLRVKDGDTVKKGDDICAWDPYNAVILSELTGTLTFDAIEDGVTYREEFDEQTGFQEMVIIESRDKAKNPAIVVQGTTTLSLHLPDTDANGLVQKSYNLPVGSRLVVKAGQKIKAGQPLAKIPRNVGKTRDITGGLPRVTELFEARNPSNPAVVSEIDGVVTYGAIKRGNREIFIESKDGTKKKYLVPLSKFILVQDNDFVRAGAPLSDGAITPSDILAIKGPTAVQEYLVNEIQEVYRLQGVKINDKHIEAIVRQMMQKVEIIDSGDTNFLEGQVVDKWAFREENDKVLDAKVVMDAGDSTNFKPGMIVTSRQLRDENSSLKRRDQALVTVRDAMAAVSQPTLMGITQSSLGTDSFISAASFQETTKVLSEASIRGKRDMLEGLKENVIVGHLIPAGTGIRRYQNTIVGSKEELETITESREQFARSKKRATV</sequence>
<dbReference type="GO" id="GO:0006351">
    <property type="term" value="P:DNA-templated transcription"/>
    <property type="evidence" value="ECO:0007669"/>
    <property type="project" value="UniProtKB-UniRule"/>
</dbReference>
<dbReference type="InterPro" id="IPR007081">
    <property type="entry name" value="RNA_pol_Rpb1_5"/>
</dbReference>
<dbReference type="InterPro" id="IPR042102">
    <property type="entry name" value="RNA_pol_Rpb1_3_sf"/>
</dbReference>
<feature type="binding site" evidence="7">
    <location>
        <position position="910"/>
    </location>
    <ligand>
        <name>Zn(2+)</name>
        <dbReference type="ChEBI" id="CHEBI:29105"/>
        <label>2</label>
    </ligand>
</feature>
<keyword evidence="3 7" id="KW-0548">Nucleotidyltransferase</keyword>
<dbReference type="Gene3D" id="1.10.132.30">
    <property type="match status" value="1"/>
</dbReference>
<evidence type="ECO:0000256" key="6">
    <source>
        <dbReference type="ARBA" id="ARBA00048552"/>
    </source>
</evidence>
<dbReference type="CDD" id="cd02655">
    <property type="entry name" value="RNAP_beta'_C"/>
    <property type="match status" value="1"/>
</dbReference>
<dbReference type="NCBIfam" id="TIGR02386">
    <property type="entry name" value="rpoC_TIGR"/>
    <property type="match status" value="1"/>
</dbReference>
<keyword evidence="11" id="KW-1185">Reference proteome</keyword>
<evidence type="ECO:0000256" key="5">
    <source>
        <dbReference type="ARBA" id="ARBA00023163"/>
    </source>
</evidence>
<keyword evidence="7" id="KW-0460">Magnesium</keyword>
<dbReference type="Gene3D" id="4.10.860.120">
    <property type="entry name" value="RNA polymerase II, clamp domain"/>
    <property type="match status" value="1"/>
</dbReference>
<dbReference type="CDD" id="cd01609">
    <property type="entry name" value="RNAP_beta'_N"/>
    <property type="match status" value="1"/>
</dbReference>
<dbReference type="Gene3D" id="2.40.40.20">
    <property type="match status" value="1"/>
</dbReference>
<dbReference type="InterPro" id="IPR000722">
    <property type="entry name" value="RNA_pol_asu"/>
</dbReference>
<keyword evidence="7" id="KW-0862">Zinc</keyword>
<feature type="binding site" evidence="7">
    <location>
        <position position="66"/>
    </location>
    <ligand>
        <name>Zn(2+)</name>
        <dbReference type="ChEBI" id="CHEBI:29105"/>
        <label>1</label>
    </ligand>
</feature>
<dbReference type="InterPro" id="IPR007080">
    <property type="entry name" value="RNA_pol_Rpb1_1"/>
</dbReference>
<dbReference type="GO" id="GO:0000428">
    <property type="term" value="C:DNA-directed RNA polymerase complex"/>
    <property type="evidence" value="ECO:0007669"/>
    <property type="project" value="UniProtKB-KW"/>
</dbReference>
<feature type="binding site" evidence="7">
    <location>
        <position position="913"/>
    </location>
    <ligand>
        <name>Zn(2+)</name>
        <dbReference type="ChEBI" id="CHEBI:29105"/>
        <label>2</label>
    </ligand>
</feature>
<dbReference type="SMART" id="SM00663">
    <property type="entry name" value="RPOLA_N"/>
    <property type="match status" value="1"/>
</dbReference>
<feature type="binding site" evidence="7">
    <location>
        <position position="903"/>
    </location>
    <ligand>
        <name>Zn(2+)</name>
        <dbReference type="ChEBI" id="CHEBI:29105"/>
        <label>2</label>
    </ligand>
</feature>
<comment type="similarity">
    <text evidence="7 8">Belongs to the RNA polymerase beta' chain family.</text>
</comment>
<dbReference type="STRING" id="1178516.AWR27_21375"/>
<feature type="binding site" evidence="7">
    <location>
        <position position="478"/>
    </location>
    <ligand>
        <name>Mg(2+)</name>
        <dbReference type="ChEBI" id="CHEBI:18420"/>
    </ligand>
</feature>
<dbReference type="FunFam" id="1.10.150.390:FF:000002">
    <property type="entry name" value="DNA-directed RNA polymerase subunit beta"/>
    <property type="match status" value="1"/>
</dbReference>
<dbReference type="GO" id="GO:0000287">
    <property type="term" value="F:magnesium ion binding"/>
    <property type="evidence" value="ECO:0007669"/>
    <property type="project" value="UniProtKB-UniRule"/>
</dbReference>
<keyword evidence="2 7" id="KW-0808">Transferase</keyword>
<dbReference type="Pfam" id="PF04998">
    <property type="entry name" value="RNA_pol_Rpb1_5"/>
    <property type="match status" value="1"/>
</dbReference>
<feature type="binding site" evidence="7">
    <location>
        <position position="81"/>
    </location>
    <ligand>
        <name>Zn(2+)</name>
        <dbReference type="ChEBI" id="CHEBI:29105"/>
        <label>1</label>
    </ligand>
</feature>
<comment type="subunit">
    <text evidence="7">The RNAP catalytic core consists of 2 alpha, 1 beta, 1 beta' and 1 omega subunit. When a sigma factor is associated with the core the holoenzyme is formed, which can initiate transcription.</text>
</comment>
<dbReference type="OrthoDB" id="9815296at2"/>
<feature type="binding site" evidence="7">
    <location>
        <position position="476"/>
    </location>
    <ligand>
        <name>Mg(2+)</name>
        <dbReference type="ChEBI" id="CHEBI:18420"/>
    </ligand>
</feature>
<feature type="binding site" evidence="7">
    <location>
        <position position="68"/>
    </location>
    <ligand>
        <name>Zn(2+)</name>
        <dbReference type="ChEBI" id="CHEBI:29105"/>
        <label>1</label>
    </ligand>
</feature>
<dbReference type="InterPro" id="IPR007083">
    <property type="entry name" value="RNA_pol_Rpb1_4"/>
</dbReference>
<dbReference type="EC" id="2.7.7.6" evidence="7"/>
<dbReference type="InterPro" id="IPR006592">
    <property type="entry name" value="RNA_pol_N"/>
</dbReference>
<dbReference type="InterPro" id="IPR012754">
    <property type="entry name" value="DNA-dir_RpoC_beta_prime_bact"/>
</dbReference>
<dbReference type="InterPro" id="IPR044893">
    <property type="entry name" value="RNA_pol_Rpb1_clamp_domain"/>
</dbReference>
<evidence type="ECO:0000313" key="10">
    <source>
        <dbReference type="EMBL" id="AQG81630.1"/>
    </source>
</evidence>
<dbReference type="Pfam" id="PF04983">
    <property type="entry name" value="RNA_pol_Rpb1_3"/>
    <property type="match status" value="1"/>
</dbReference>
<dbReference type="Gene3D" id="1.10.40.90">
    <property type="match status" value="1"/>
</dbReference>
<dbReference type="PANTHER" id="PTHR19376">
    <property type="entry name" value="DNA-DIRECTED RNA POLYMERASE"/>
    <property type="match status" value="1"/>
</dbReference>
<gene>
    <name evidence="7" type="primary">rpoC</name>
    <name evidence="10" type="ORF">AWR27_21375</name>
</gene>
<comment type="cofactor">
    <cofactor evidence="7">
        <name>Zn(2+)</name>
        <dbReference type="ChEBI" id="CHEBI:29105"/>
    </cofactor>
    <text evidence="7">Binds 2 Zn(2+) ions per subunit.</text>
</comment>
<dbReference type="Gene3D" id="1.10.274.100">
    <property type="entry name" value="RNA polymerase Rpb1, domain 3"/>
    <property type="match status" value="2"/>
</dbReference>
<dbReference type="Gene3D" id="1.10.150.390">
    <property type="match status" value="1"/>
</dbReference>
<feature type="domain" description="RNA polymerase N-terminal" evidence="9">
    <location>
        <begin position="249"/>
        <end position="528"/>
    </location>
</feature>
<evidence type="ECO:0000313" key="11">
    <source>
        <dbReference type="Proteomes" id="UP000187941"/>
    </source>
</evidence>
<dbReference type="Gene3D" id="2.40.50.100">
    <property type="match status" value="3"/>
</dbReference>
<feature type="binding site" evidence="7">
    <location>
        <position position="474"/>
    </location>
    <ligand>
        <name>Mg(2+)</name>
        <dbReference type="ChEBI" id="CHEBI:18420"/>
    </ligand>
</feature>
<feature type="binding site" evidence="7">
    <location>
        <position position="823"/>
    </location>
    <ligand>
        <name>Zn(2+)</name>
        <dbReference type="ChEBI" id="CHEBI:29105"/>
        <label>2</label>
    </ligand>
</feature>
<keyword evidence="1 7" id="KW-0240">DNA-directed RNA polymerase</keyword>
<evidence type="ECO:0000259" key="9">
    <source>
        <dbReference type="SMART" id="SM00663"/>
    </source>
</evidence>
<dbReference type="InterPro" id="IPR038120">
    <property type="entry name" value="Rpb1_funnel_sf"/>
</dbReference>
<evidence type="ECO:0000256" key="7">
    <source>
        <dbReference type="HAMAP-Rule" id="MF_01322"/>
    </source>
</evidence>
<accession>A0A1P9X1X7</accession>
<proteinExistence type="inferred from homology"/>
<dbReference type="Pfam" id="PF04997">
    <property type="entry name" value="RNA_pol_Rpb1_1"/>
    <property type="match status" value="1"/>
</dbReference>
<dbReference type="GO" id="GO:0003677">
    <property type="term" value="F:DNA binding"/>
    <property type="evidence" value="ECO:0007669"/>
    <property type="project" value="UniProtKB-UniRule"/>
</dbReference>
<dbReference type="EMBL" id="CP014263">
    <property type="protein sequence ID" value="AQG81630.1"/>
    <property type="molecule type" value="Genomic_DNA"/>
</dbReference>
<evidence type="ECO:0000256" key="2">
    <source>
        <dbReference type="ARBA" id="ARBA00022679"/>
    </source>
</evidence>
<evidence type="ECO:0000256" key="3">
    <source>
        <dbReference type="ARBA" id="ARBA00022695"/>
    </source>
</evidence>
<dbReference type="HAMAP" id="MF_01322">
    <property type="entry name" value="RNApol_bact_RpoC"/>
    <property type="match status" value="1"/>
</dbReference>
<comment type="catalytic activity">
    <reaction evidence="6 7 8">
        <text>RNA(n) + a ribonucleoside 5'-triphosphate = RNA(n+1) + diphosphate</text>
        <dbReference type="Rhea" id="RHEA:21248"/>
        <dbReference type="Rhea" id="RHEA-COMP:14527"/>
        <dbReference type="Rhea" id="RHEA-COMP:17342"/>
        <dbReference type="ChEBI" id="CHEBI:33019"/>
        <dbReference type="ChEBI" id="CHEBI:61557"/>
        <dbReference type="ChEBI" id="CHEBI:140395"/>
        <dbReference type="EC" id="2.7.7.6"/>
    </reaction>
</comment>
<keyword evidence="5 7" id="KW-0804">Transcription</keyword>
<dbReference type="Proteomes" id="UP000187941">
    <property type="component" value="Chromosome"/>
</dbReference>
<dbReference type="GO" id="GO:0003899">
    <property type="term" value="F:DNA-directed RNA polymerase activity"/>
    <property type="evidence" value="ECO:0007669"/>
    <property type="project" value="UniProtKB-UniRule"/>
</dbReference>
<keyword evidence="4 7" id="KW-0479">Metal-binding</keyword>
<dbReference type="RefSeq" id="WP_077133097.1">
    <property type="nucleotide sequence ID" value="NZ_CP014263.1"/>
</dbReference>
<organism evidence="10 11">
    <name type="scientific">Spirosoma montaniterrae</name>
    <dbReference type="NCBI Taxonomy" id="1178516"/>
    <lineage>
        <taxon>Bacteria</taxon>
        <taxon>Pseudomonadati</taxon>
        <taxon>Bacteroidota</taxon>
        <taxon>Cytophagia</taxon>
        <taxon>Cytophagales</taxon>
        <taxon>Cytophagaceae</taxon>
        <taxon>Spirosoma</taxon>
    </lineage>
</organism>
<dbReference type="Pfam" id="PF05000">
    <property type="entry name" value="RNA_pol_Rpb1_4"/>
    <property type="match status" value="1"/>
</dbReference>
<dbReference type="PANTHER" id="PTHR19376:SF54">
    <property type="entry name" value="DNA-DIRECTED RNA POLYMERASE SUBUNIT BETA"/>
    <property type="match status" value="1"/>
</dbReference>
<dbReference type="InterPro" id="IPR045867">
    <property type="entry name" value="DNA-dir_RpoC_beta_prime"/>
</dbReference>
<name>A0A1P9X1X7_9BACT</name>
<evidence type="ECO:0000256" key="8">
    <source>
        <dbReference type="RuleBase" id="RU004279"/>
    </source>
</evidence>
<dbReference type="SUPFAM" id="SSF64484">
    <property type="entry name" value="beta and beta-prime subunits of DNA dependent RNA-polymerase"/>
    <property type="match status" value="1"/>
</dbReference>
<dbReference type="Pfam" id="PF00623">
    <property type="entry name" value="RNA_pol_Rpb1_2"/>
    <property type="match status" value="2"/>
</dbReference>
<dbReference type="GO" id="GO:0008270">
    <property type="term" value="F:zinc ion binding"/>
    <property type="evidence" value="ECO:0007669"/>
    <property type="project" value="UniProtKB-UniRule"/>
</dbReference>
<evidence type="ECO:0000256" key="4">
    <source>
        <dbReference type="ARBA" id="ARBA00022723"/>
    </source>
</evidence>
<evidence type="ECO:0000256" key="1">
    <source>
        <dbReference type="ARBA" id="ARBA00022478"/>
    </source>
</evidence>
<feature type="binding site" evidence="7">
    <location>
        <position position="84"/>
    </location>
    <ligand>
        <name>Zn(2+)</name>
        <dbReference type="ChEBI" id="CHEBI:29105"/>
        <label>1</label>
    </ligand>
</feature>
<comment type="cofactor">
    <cofactor evidence="7">
        <name>Mg(2+)</name>
        <dbReference type="ChEBI" id="CHEBI:18420"/>
    </cofactor>
    <text evidence="7">Binds 1 Mg(2+) ion per subunit.</text>
</comment>
<dbReference type="KEGG" id="smon:AWR27_21375"/>
<reference evidence="10 11" key="1">
    <citation type="submission" date="2016-01" db="EMBL/GenBank/DDBJ databases">
        <authorList>
            <person name="Oliw E.H."/>
        </authorList>
    </citation>
    <scope>NUCLEOTIDE SEQUENCE [LARGE SCALE GENOMIC DNA]</scope>
    <source>
        <strain evidence="10 11">DY10</strain>
    </source>
</reference>